<dbReference type="GO" id="GO:1902531">
    <property type="term" value="P:regulation of intracellular signal transduction"/>
    <property type="evidence" value="ECO:0000318"/>
    <property type="project" value="GO_Central"/>
</dbReference>
<dbReference type="InterPro" id="IPR001932">
    <property type="entry name" value="PPM-type_phosphatase-like_dom"/>
</dbReference>
<dbReference type="GO" id="GO:0009414">
    <property type="term" value="P:response to water deprivation"/>
    <property type="evidence" value="ECO:0000318"/>
    <property type="project" value="GO_Central"/>
</dbReference>
<dbReference type="PROSITE" id="PS51746">
    <property type="entry name" value="PPM_2"/>
    <property type="match status" value="1"/>
</dbReference>
<evidence type="ECO:0000313" key="2">
    <source>
        <dbReference type="Proteomes" id="UP000790787"/>
    </source>
</evidence>
<sequence>MVQFSSIFNGFKKSLAIKNGRKSGHDFGREVANTLAKEAKKNELMLTSSGCVACGSKNSVSFFSKGGKKGINQDRFIVWEDFGCQDDMIFCGVFDGHGPWGHLVAKRVRKLMPPALLHNWQKRVVNYIDGDGIGIDRSCFQFDIWKQSYFETCSTIDQELEHYADSFYSGTTALTLVRQGDLLVVANVGDSRAVLATTDDDGRLGPVQLTVDLKPNLPRESERIMQSRGRVLSCDDEPGVYRVWMPNRGTIEGPGLAISRAFGDYYLKDFGLISEPELTSRSITQRDQFAILATDGVWDVLSNQEAVEIVSSTPEREEAAKRLVESAICAWKRKRRGIPMDDISAICLYFHSIPPSKQEDCLKEKFEKKLK</sequence>
<dbReference type="KEGG" id="nta:107790411"/>
<dbReference type="CDD" id="cd00143">
    <property type="entry name" value="PP2Cc"/>
    <property type="match status" value="1"/>
</dbReference>
<dbReference type="InterPro" id="IPR036457">
    <property type="entry name" value="PPM-type-like_dom_sf"/>
</dbReference>
<keyword evidence="2" id="KW-1185">Reference proteome</keyword>
<evidence type="ECO:0000313" key="3">
    <source>
        <dbReference type="RefSeq" id="XP_016467825.2"/>
    </source>
</evidence>
<dbReference type="GeneID" id="107790411"/>
<dbReference type="OrthoDB" id="10264738at2759"/>
<dbReference type="Pfam" id="PF00481">
    <property type="entry name" value="PP2C"/>
    <property type="match status" value="1"/>
</dbReference>
<accession>A0A1S3ZTT5</accession>
<reference evidence="2" key="1">
    <citation type="journal article" date="2014" name="Nat. Commun.">
        <title>The tobacco genome sequence and its comparison with those of tomato and potato.</title>
        <authorList>
            <person name="Sierro N."/>
            <person name="Battey J.N."/>
            <person name="Ouadi S."/>
            <person name="Bakaher N."/>
            <person name="Bovet L."/>
            <person name="Willig A."/>
            <person name="Goepfert S."/>
            <person name="Peitsch M.C."/>
            <person name="Ivanov N.V."/>
        </authorList>
    </citation>
    <scope>NUCLEOTIDE SEQUENCE [LARGE SCALE GENOMIC DNA]</scope>
</reference>
<dbReference type="PANTHER" id="PTHR47992">
    <property type="entry name" value="PROTEIN PHOSPHATASE"/>
    <property type="match status" value="1"/>
</dbReference>
<organism evidence="2 3">
    <name type="scientific">Nicotiana tabacum</name>
    <name type="common">Common tobacco</name>
    <dbReference type="NCBI Taxonomy" id="4097"/>
    <lineage>
        <taxon>Eukaryota</taxon>
        <taxon>Viridiplantae</taxon>
        <taxon>Streptophyta</taxon>
        <taxon>Embryophyta</taxon>
        <taxon>Tracheophyta</taxon>
        <taxon>Spermatophyta</taxon>
        <taxon>Magnoliopsida</taxon>
        <taxon>eudicotyledons</taxon>
        <taxon>Gunneridae</taxon>
        <taxon>Pentapetalae</taxon>
        <taxon>asterids</taxon>
        <taxon>lamiids</taxon>
        <taxon>Solanales</taxon>
        <taxon>Solanaceae</taxon>
        <taxon>Nicotianoideae</taxon>
        <taxon>Nicotianeae</taxon>
        <taxon>Nicotiana</taxon>
    </lineage>
</organism>
<dbReference type="OMA" id="IWEEFGC"/>
<dbReference type="Gene3D" id="3.60.40.10">
    <property type="entry name" value="PPM-type phosphatase domain"/>
    <property type="match status" value="1"/>
</dbReference>
<name>A0A1S3ZTT5_TOBAC</name>
<dbReference type="SMART" id="SM00332">
    <property type="entry name" value="PP2Cc"/>
    <property type="match status" value="1"/>
</dbReference>
<reference evidence="3" key="2">
    <citation type="submission" date="2025-08" db="UniProtKB">
        <authorList>
            <consortium name="RefSeq"/>
        </authorList>
    </citation>
    <scope>IDENTIFICATION</scope>
    <source>
        <tissue evidence="3">Leaf</tissue>
    </source>
</reference>
<evidence type="ECO:0000259" key="1">
    <source>
        <dbReference type="PROSITE" id="PS51746"/>
    </source>
</evidence>
<dbReference type="InterPro" id="IPR015655">
    <property type="entry name" value="PP2C"/>
</dbReference>
<dbReference type="GO" id="GO:0004722">
    <property type="term" value="F:protein serine/threonine phosphatase activity"/>
    <property type="evidence" value="ECO:0000318"/>
    <property type="project" value="GO_Central"/>
</dbReference>
<dbReference type="Proteomes" id="UP000790787">
    <property type="component" value="Chromosome 14"/>
</dbReference>
<dbReference type="AlphaFoldDB" id="A0A1S3ZTT5"/>
<protein>
    <recommendedName>
        <fullName evidence="1">PPM-type phosphatase domain-containing protein</fullName>
    </recommendedName>
</protein>
<dbReference type="PaxDb" id="4097-A0A1S3ZTT5"/>
<dbReference type="RefSeq" id="XP_016467825.1">
    <property type="nucleotide sequence ID" value="XM_016612339.1"/>
</dbReference>
<dbReference type="RefSeq" id="XP_016467825.2">
    <property type="nucleotide sequence ID" value="XM_016612339.2"/>
</dbReference>
<proteinExistence type="predicted"/>
<dbReference type="SUPFAM" id="SSF81606">
    <property type="entry name" value="PP2C-like"/>
    <property type="match status" value="1"/>
</dbReference>
<dbReference type="SMR" id="A0A1S3ZTT5"/>
<gene>
    <name evidence="3" type="primary">LOC107790411</name>
</gene>